<organism evidence="1 2">
    <name type="scientific">Rangifer tarandus platyrhynchus</name>
    <name type="common">Svalbard reindeer</name>
    <dbReference type="NCBI Taxonomy" id="3082113"/>
    <lineage>
        <taxon>Eukaryota</taxon>
        <taxon>Metazoa</taxon>
        <taxon>Chordata</taxon>
        <taxon>Craniata</taxon>
        <taxon>Vertebrata</taxon>
        <taxon>Euteleostomi</taxon>
        <taxon>Mammalia</taxon>
        <taxon>Eutheria</taxon>
        <taxon>Laurasiatheria</taxon>
        <taxon>Artiodactyla</taxon>
        <taxon>Ruminantia</taxon>
        <taxon>Pecora</taxon>
        <taxon>Cervidae</taxon>
        <taxon>Odocoileinae</taxon>
        <taxon>Rangifer</taxon>
    </lineage>
</organism>
<protein>
    <submittedName>
        <fullName evidence="1">Uncharacterized protein</fullName>
    </submittedName>
</protein>
<reference evidence="1" key="2">
    <citation type="submission" date="2025-03" db="EMBL/GenBank/DDBJ databases">
        <authorList>
            <consortium name="ELIXIR-Norway"/>
            <consortium name="Elixir Norway"/>
        </authorList>
    </citation>
    <scope>NUCLEOTIDE SEQUENCE</scope>
</reference>
<reference evidence="1" key="1">
    <citation type="submission" date="2023-05" db="EMBL/GenBank/DDBJ databases">
        <authorList>
            <consortium name="ELIXIR-Norway"/>
        </authorList>
    </citation>
    <scope>NUCLEOTIDE SEQUENCE</scope>
</reference>
<accession>A0AC59ZD92</accession>
<evidence type="ECO:0000313" key="2">
    <source>
        <dbReference type="Proteomes" id="UP001162501"/>
    </source>
</evidence>
<sequence length="149" mass="17167">MFACLNSSPSILNDILVGYSNLGCRFFPFGTLNISWHFLLACRVSVERSSVKCMGLPLYVTCCFSLATFNILSLCLVFVSFISMWLGMLLLRFILYGTLCTSWNSDYFLFYVGEVFNYNLFKNFIISFFILSQRSLRLSSVLFNLFTLF</sequence>
<dbReference type="EMBL" id="OX596112">
    <property type="protein sequence ID" value="CAN0377560.1"/>
    <property type="molecule type" value="Genomic_DNA"/>
</dbReference>
<proteinExistence type="predicted"/>
<evidence type="ECO:0000313" key="1">
    <source>
        <dbReference type="EMBL" id="CAN0377560.1"/>
    </source>
</evidence>
<gene>
    <name evidence="1" type="ORF">MRATA1EN22A_LOCUS16927</name>
</gene>
<name>A0AC59ZD92_RANTA</name>
<dbReference type="Proteomes" id="UP001162501">
    <property type="component" value="Chromosome 28"/>
</dbReference>